<name>A0A553PEZ0_TIGCA</name>
<keyword evidence="1" id="KW-0472">Membrane</keyword>
<keyword evidence="3" id="KW-1185">Reference proteome</keyword>
<accession>A0A553PEZ0</accession>
<feature type="transmembrane region" description="Helical" evidence="1">
    <location>
        <begin position="78"/>
        <end position="101"/>
    </location>
</feature>
<evidence type="ECO:0000313" key="2">
    <source>
        <dbReference type="EMBL" id="TRY76248.1"/>
    </source>
</evidence>
<proteinExistence type="predicted"/>
<feature type="transmembrane region" description="Helical" evidence="1">
    <location>
        <begin position="107"/>
        <end position="129"/>
    </location>
</feature>
<gene>
    <name evidence="2" type="ORF">TCAL_07995</name>
</gene>
<dbReference type="AlphaFoldDB" id="A0A553PEZ0"/>
<reference evidence="2 3" key="1">
    <citation type="journal article" date="2018" name="Nat. Ecol. Evol.">
        <title>Genomic signatures of mitonuclear coevolution across populations of Tigriopus californicus.</title>
        <authorList>
            <person name="Barreto F.S."/>
            <person name="Watson E.T."/>
            <person name="Lima T.G."/>
            <person name="Willett C.S."/>
            <person name="Edmands S."/>
            <person name="Li W."/>
            <person name="Burton R.S."/>
        </authorList>
    </citation>
    <scope>NUCLEOTIDE SEQUENCE [LARGE SCALE GENOMIC DNA]</scope>
    <source>
        <strain evidence="2 3">San Diego</strain>
    </source>
</reference>
<keyword evidence="1" id="KW-0812">Transmembrane</keyword>
<comment type="caution">
    <text evidence="2">The sequence shown here is derived from an EMBL/GenBank/DDBJ whole genome shotgun (WGS) entry which is preliminary data.</text>
</comment>
<feature type="transmembrane region" description="Helical" evidence="1">
    <location>
        <begin position="46"/>
        <end position="66"/>
    </location>
</feature>
<dbReference type="EMBL" id="VCGU01000004">
    <property type="protein sequence ID" value="TRY76248.1"/>
    <property type="molecule type" value="Genomic_DNA"/>
</dbReference>
<feature type="transmembrane region" description="Helical" evidence="1">
    <location>
        <begin position="20"/>
        <end position="40"/>
    </location>
</feature>
<keyword evidence="1" id="KW-1133">Transmembrane helix</keyword>
<sequence length="209" mass="23158">MCCRVNTCCFCFEHVLGVKVLGVLYIFAKIILIVLCTLFLPQYLFAIGPFCSIGIFCDIFLLVAAFRSSRWFLLPWLIYVMIAIVGLGLAAVLRIVIPLGAFSEPDWLVIILSSVLLLAVASLLLYFWVVVLELFIRLGPVGYDPGMMYGSNPYGMYPTVPMQQYAHPYNQNMAPPPAAAAVYFQAGPPPMSSLPPLPPPNPHHGGRYR</sequence>
<protein>
    <submittedName>
        <fullName evidence="2">Uncharacterized protein</fullName>
    </submittedName>
</protein>
<evidence type="ECO:0000256" key="1">
    <source>
        <dbReference type="SAM" id="Phobius"/>
    </source>
</evidence>
<evidence type="ECO:0000313" key="3">
    <source>
        <dbReference type="Proteomes" id="UP000318571"/>
    </source>
</evidence>
<organism evidence="2 3">
    <name type="scientific">Tigriopus californicus</name>
    <name type="common">Marine copepod</name>
    <dbReference type="NCBI Taxonomy" id="6832"/>
    <lineage>
        <taxon>Eukaryota</taxon>
        <taxon>Metazoa</taxon>
        <taxon>Ecdysozoa</taxon>
        <taxon>Arthropoda</taxon>
        <taxon>Crustacea</taxon>
        <taxon>Multicrustacea</taxon>
        <taxon>Hexanauplia</taxon>
        <taxon>Copepoda</taxon>
        <taxon>Harpacticoida</taxon>
        <taxon>Harpacticidae</taxon>
        <taxon>Tigriopus</taxon>
    </lineage>
</organism>
<dbReference type="Proteomes" id="UP000318571">
    <property type="component" value="Chromosome 5"/>
</dbReference>